<comment type="subunit">
    <text evidence="4">Monomer.</text>
</comment>
<feature type="domain" description="Methionyl/Valyl/Leucyl/Isoleucyl-tRNA synthetase anticodon-binding" evidence="18">
    <location>
        <begin position="728"/>
        <end position="873"/>
    </location>
</feature>
<protein>
    <recommendedName>
        <fullName evidence="5 16">Isoleucine--tRNA ligase</fullName>
        <ecNumber evidence="5 16">6.1.1.5</ecNumber>
    </recommendedName>
</protein>
<dbReference type="STRING" id="1798540.A3B74_04470"/>
<evidence type="ECO:0000256" key="8">
    <source>
        <dbReference type="ARBA" id="ARBA00022723"/>
    </source>
</evidence>
<gene>
    <name evidence="19" type="ORF">A3B74_04470</name>
</gene>
<evidence type="ECO:0000256" key="9">
    <source>
        <dbReference type="ARBA" id="ARBA00022741"/>
    </source>
</evidence>
<organism evidence="19 20">
    <name type="scientific">Candidatus Kerfeldbacteria bacterium RIFCSPHIGHO2_02_FULL_42_14</name>
    <dbReference type="NCBI Taxonomy" id="1798540"/>
    <lineage>
        <taxon>Bacteria</taxon>
        <taxon>Candidatus Kerfeldiibacteriota</taxon>
    </lineage>
</organism>
<feature type="domain" description="Aminoacyl-tRNA synthetase class Ia" evidence="17">
    <location>
        <begin position="13"/>
        <end position="657"/>
    </location>
</feature>
<comment type="cofactor">
    <cofactor evidence="1">
        <name>Zn(2+)</name>
        <dbReference type="ChEBI" id="CHEBI:29105"/>
    </cofactor>
</comment>
<keyword evidence="7" id="KW-0436">Ligase</keyword>
<keyword evidence="6" id="KW-0963">Cytoplasm</keyword>
<dbReference type="InterPro" id="IPR023586">
    <property type="entry name" value="Ile-tRNA-ligase_type2"/>
</dbReference>
<dbReference type="InterPro" id="IPR009080">
    <property type="entry name" value="tRNAsynth_Ia_anticodon-bd"/>
</dbReference>
<dbReference type="GO" id="GO:0005524">
    <property type="term" value="F:ATP binding"/>
    <property type="evidence" value="ECO:0007669"/>
    <property type="project" value="UniProtKB-KW"/>
</dbReference>
<evidence type="ECO:0000256" key="2">
    <source>
        <dbReference type="ARBA" id="ARBA00004496"/>
    </source>
</evidence>
<evidence type="ECO:0000256" key="4">
    <source>
        <dbReference type="ARBA" id="ARBA00011245"/>
    </source>
</evidence>
<evidence type="ECO:0000313" key="19">
    <source>
        <dbReference type="EMBL" id="OGY78608.1"/>
    </source>
</evidence>
<evidence type="ECO:0000256" key="1">
    <source>
        <dbReference type="ARBA" id="ARBA00001947"/>
    </source>
</evidence>
<dbReference type="SUPFAM" id="SSF47323">
    <property type="entry name" value="Anticodon-binding domain of a subclass of class I aminoacyl-tRNA synthetases"/>
    <property type="match status" value="1"/>
</dbReference>
<evidence type="ECO:0000256" key="15">
    <source>
        <dbReference type="ARBA" id="ARBA00048359"/>
    </source>
</evidence>
<evidence type="ECO:0000256" key="10">
    <source>
        <dbReference type="ARBA" id="ARBA00022833"/>
    </source>
</evidence>
<dbReference type="EMBL" id="MHKB01000013">
    <property type="protein sequence ID" value="OGY78608.1"/>
    <property type="molecule type" value="Genomic_DNA"/>
</dbReference>
<evidence type="ECO:0000256" key="13">
    <source>
        <dbReference type="ARBA" id="ARBA00023146"/>
    </source>
</evidence>
<comment type="function">
    <text evidence="14">Catalyzes the attachment of isoleucine to tRNA(Ile). As IleRS can inadvertently accommodate and process structurally similar amino acids such as valine, to avoid such errors it has two additional distinct tRNA(Ile)-dependent editing activities. One activity is designated as 'pretransfer' editing and involves the hydrolysis of activated Val-AMP. The other activity is designated 'posttransfer' editing and involves deacylation of mischarged Val-tRNA(Ile).</text>
</comment>
<dbReference type="AlphaFoldDB" id="A0A1G2ANX0"/>
<sequence length="1025" mass="119693">MSTISFPKKEEEILAFWEKHKIFKKSLEKPSPRGNFVFYEGPPTANGKPALHHVLARAFKDVIPRFKTMQGYKVVRRGGWDTHGLPVELQIEKQLGITRKQEIEALQVTSFESIKYFNELCRKSVWEYKEDWEKLTKRMGFWLDLDNAYITCTNEYIESLWWILWQAWKSRDQKGNALLFQGYKVVPFCTRCGTALSSHELAQGYKSVSETSVYMKFPLQDSHNTFFLSWTTTPWTLPGNVALAVGKDMQYVKVRQGTEHFILSKNRLQVLEGEYTIEEEYTGKELLGKKYKPLFTIPSFLQYQKNAQHRMYEIVEADFVTDQEGTGIVHTAVMYGEDDYNLGEQLGLPKHHTVLESGRFTDEVQDVAGMYVKSPEASKILLENLASQNLSYKQELYKHDYPFCWRCDTSLIYYARNSWFIRMSALREEIKMNNEAVHWIPEHIKEGRFGEWLEGVKDWAISRERYWGTPLPIWKCENTKCAAHQFLDGHDNLPASIQKIRRELQKKGYPQDYHRPYIDMVKFPCVQCGGTTRRVSEVIDVWFDSGGMPFAQWHYPFEKRNYIEEGIQYPADYIAEAIDQTRGWFYTLLAIATFLKHTRAITNGVVYKNVISLGHILDKHGKKMSKSKGNVIDPWDIMNIYGVDALRFHLFTMSQPGEPKRFDPEDVKKVVQKYWLILWNVVRFYTMFRKEQEQDSQLEIKDQTDPVHTQTNASIDDTEWPKTKNIMDRWLLVKLNTLIVQVTNGLETYQITESARAIGIFITELSKWYLRRSRERFKSDQRTVKDEAMNTLRYTLLQLAKLMAPLTPFLADALYQEVNNLQNSVHLDVWPVSHRPVKEDEKILAQMESVRDLVEAGLAEREKRGIKLRQPLAKAMITKRLHREFLDILSEELNVEKVEISEKLSATRQKHKENADAGKQMFETRLIHLDTTLTPELKAKGLLRDLIRQVNAARKKAGFSIKNIVQVEYQTDNQGLKNVIETYERQLLHGTLSASWKEIKIQDSEGMYCFSCIVNDIPIVFAFKR</sequence>
<evidence type="ECO:0000256" key="14">
    <source>
        <dbReference type="ARBA" id="ARBA00025217"/>
    </source>
</evidence>
<evidence type="ECO:0000256" key="5">
    <source>
        <dbReference type="ARBA" id="ARBA00013165"/>
    </source>
</evidence>
<dbReference type="Gene3D" id="1.10.730.10">
    <property type="entry name" value="Isoleucyl-tRNA Synthetase, Domain 1"/>
    <property type="match status" value="1"/>
</dbReference>
<keyword evidence="10" id="KW-0862">Zinc</keyword>
<dbReference type="GO" id="GO:0000049">
    <property type="term" value="F:tRNA binding"/>
    <property type="evidence" value="ECO:0007669"/>
    <property type="project" value="InterPro"/>
</dbReference>
<comment type="caution">
    <text evidence="19">The sequence shown here is derived from an EMBL/GenBank/DDBJ whole genome shotgun (WGS) entry which is preliminary data.</text>
</comment>
<dbReference type="FunFam" id="3.40.50.620:FF:000075">
    <property type="entry name" value="Isoleucine--tRNA ligase"/>
    <property type="match status" value="1"/>
</dbReference>
<evidence type="ECO:0000256" key="16">
    <source>
        <dbReference type="NCBIfam" id="TIGR00392"/>
    </source>
</evidence>
<dbReference type="GO" id="GO:0004822">
    <property type="term" value="F:isoleucine-tRNA ligase activity"/>
    <property type="evidence" value="ECO:0007669"/>
    <property type="project" value="UniProtKB-UniRule"/>
</dbReference>
<dbReference type="InterPro" id="IPR002300">
    <property type="entry name" value="aa-tRNA-synth_Ia"/>
</dbReference>
<keyword evidence="11" id="KW-0067">ATP-binding</keyword>
<dbReference type="InterPro" id="IPR009008">
    <property type="entry name" value="Val/Leu/Ile-tRNA-synth_edit"/>
</dbReference>
<dbReference type="SUPFAM" id="SSF50677">
    <property type="entry name" value="ValRS/IleRS/LeuRS editing domain"/>
    <property type="match status" value="1"/>
</dbReference>
<dbReference type="EC" id="6.1.1.5" evidence="5 16"/>
<dbReference type="Pfam" id="PF08264">
    <property type="entry name" value="Anticodon_1"/>
    <property type="match status" value="1"/>
</dbReference>
<evidence type="ECO:0000259" key="17">
    <source>
        <dbReference type="Pfam" id="PF00133"/>
    </source>
</evidence>
<dbReference type="Pfam" id="PF00133">
    <property type="entry name" value="tRNA-synt_1"/>
    <property type="match status" value="1"/>
</dbReference>
<dbReference type="Pfam" id="PF19302">
    <property type="entry name" value="DUF5915"/>
    <property type="match status" value="1"/>
</dbReference>
<dbReference type="CDD" id="cd07961">
    <property type="entry name" value="Anticodon_Ia_Ile_ABEc"/>
    <property type="match status" value="1"/>
</dbReference>
<evidence type="ECO:0000256" key="11">
    <source>
        <dbReference type="ARBA" id="ARBA00022840"/>
    </source>
</evidence>
<dbReference type="PANTHER" id="PTHR42780:SF1">
    <property type="entry name" value="ISOLEUCINE--TRNA LIGASE, CYTOPLASMIC"/>
    <property type="match status" value="1"/>
</dbReference>
<evidence type="ECO:0000256" key="7">
    <source>
        <dbReference type="ARBA" id="ARBA00022598"/>
    </source>
</evidence>
<evidence type="ECO:0000256" key="6">
    <source>
        <dbReference type="ARBA" id="ARBA00022490"/>
    </source>
</evidence>
<comment type="similarity">
    <text evidence="3">Belongs to the class-I aminoacyl-tRNA synthetase family. IleS type 2 subfamily.</text>
</comment>
<keyword evidence="8" id="KW-0479">Metal-binding</keyword>
<evidence type="ECO:0000313" key="20">
    <source>
        <dbReference type="Proteomes" id="UP000177165"/>
    </source>
</evidence>
<evidence type="ECO:0000256" key="12">
    <source>
        <dbReference type="ARBA" id="ARBA00022917"/>
    </source>
</evidence>
<dbReference type="Gene3D" id="3.40.50.620">
    <property type="entry name" value="HUPs"/>
    <property type="match status" value="2"/>
</dbReference>
<name>A0A1G2ANX0_9BACT</name>
<proteinExistence type="inferred from homology"/>
<dbReference type="InterPro" id="IPR014729">
    <property type="entry name" value="Rossmann-like_a/b/a_fold"/>
</dbReference>
<evidence type="ECO:0000259" key="18">
    <source>
        <dbReference type="Pfam" id="PF08264"/>
    </source>
</evidence>
<dbReference type="FunFam" id="3.40.50.620:FF:000063">
    <property type="entry name" value="Isoleucine--tRNA ligase"/>
    <property type="match status" value="1"/>
</dbReference>
<dbReference type="PANTHER" id="PTHR42780">
    <property type="entry name" value="SOLEUCYL-TRNA SYNTHETASE"/>
    <property type="match status" value="1"/>
</dbReference>
<keyword evidence="13" id="KW-0030">Aminoacyl-tRNA synthetase</keyword>
<reference evidence="19 20" key="1">
    <citation type="journal article" date="2016" name="Nat. Commun.">
        <title>Thousands of microbial genomes shed light on interconnected biogeochemical processes in an aquifer system.</title>
        <authorList>
            <person name="Anantharaman K."/>
            <person name="Brown C.T."/>
            <person name="Hug L.A."/>
            <person name="Sharon I."/>
            <person name="Castelle C.J."/>
            <person name="Probst A.J."/>
            <person name="Thomas B.C."/>
            <person name="Singh A."/>
            <person name="Wilkins M.J."/>
            <person name="Karaoz U."/>
            <person name="Brodie E.L."/>
            <person name="Williams K.H."/>
            <person name="Hubbard S.S."/>
            <person name="Banfield J.F."/>
        </authorList>
    </citation>
    <scope>NUCLEOTIDE SEQUENCE [LARGE SCALE GENOMIC DNA]</scope>
</reference>
<comment type="catalytic activity">
    <reaction evidence="15">
        <text>tRNA(Ile) + L-isoleucine + ATP = L-isoleucyl-tRNA(Ile) + AMP + diphosphate</text>
        <dbReference type="Rhea" id="RHEA:11060"/>
        <dbReference type="Rhea" id="RHEA-COMP:9666"/>
        <dbReference type="Rhea" id="RHEA-COMP:9695"/>
        <dbReference type="ChEBI" id="CHEBI:30616"/>
        <dbReference type="ChEBI" id="CHEBI:33019"/>
        <dbReference type="ChEBI" id="CHEBI:58045"/>
        <dbReference type="ChEBI" id="CHEBI:78442"/>
        <dbReference type="ChEBI" id="CHEBI:78528"/>
        <dbReference type="ChEBI" id="CHEBI:456215"/>
        <dbReference type="EC" id="6.1.1.5"/>
    </reaction>
</comment>
<dbReference type="PRINTS" id="PR00984">
    <property type="entry name" value="TRNASYNTHILE"/>
</dbReference>
<keyword evidence="12" id="KW-0648">Protein biosynthesis</keyword>
<dbReference type="GO" id="GO:0046872">
    <property type="term" value="F:metal ion binding"/>
    <property type="evidence" value="ECO:0007669"/>
    <property type="project" value="UniProtKB-KW"/>
</dbReference>
<dbReference type="SUPFAM" id="SSF52374">
    <property type="entry name" value="Nucleotidylyl transferase"/>
    <property type="match status" value="1"/>
</dbReference>
<dbReference type="InterPro" id="IPR002301">
    <property type="entry name" value="Ile-tRNA-ligase"/>
</dbReference>
<dbReference type="GO" id="GO:0005737">
    <property type="term" value="C:cytoplasm"/>
    <property type="evidence" value="ECO:0007669"/>
    <property type="project" value="UniProtKB-SubCell"/>
</dbReference>
<evidence type="ECO:0000256" key="3">
    <source>
        <dbReference type="ARBA" id="ARBA00007078"/>
    </source>
</evidence>
<accession>A0A1G2ANX0</accession>
<dbReference type="Proteomes" id="UP000177165">
    <property type="component" value="Unassembled WGS sequence"/>
</dbReference>
<dbReference type="NCBIfam" id="TIGR00392">
    <property type="entry name" value="ileS"/>
    <property type="match status" value="1"/>
</dbReference>
<dbReference type="InterPro" id="IPR013155">
    <property type="entry name" value="M/V/L/I-tRNA-synth_anticd-bd"/>
</dbReference>
<keyword evidence="9" id="KW-0547">Nucleotide-binding</keyword>
<comment type="subcellular location">
    <subcellularLocation>
        <location evidence="2">Cytoplasm</location>
    </subcellularLocation>
</comment>
<dbReference type="GO" id="GO:0002161">
    <property type="term" value="F:aminoacyl-tRNA deacylase activity"/>
    <property type="evidence" value="ECO:0007669"/>
    <property type="project" value="InterPro"/>
</dbReference>
<dbReference type="InterPro" id="IPR033709">
    <property type="entry name" value="Anticodon_Ile_ABEc"/>
</dbReference>
<dbReference type="GO" id="GO:0006428">
    <property type="term" value="P:isoleucyl-tRNA aminoacylation"/>
    <property type="evidence" value="ECO:0007669"/>
    <property type="project" value="UniProtKB-UniRule"/>
</dbReference>